<dbReference type="InterPro" id="IPR057982">
    <property type="entry name" value="TPR_NAA35"/>
</dbReference>
<evidence type="ECO:0000256" key="3">
    <source>
        <dbReference type="ARBA" id="ARBA00022490"/>
    </source>
</evidence>
<dbReference type="PANTHER" id="PTHR21373">
    <property type="entry name" value="GLUCOSE REPRESSIBLE PROTEIN MAK10"/>
    <property type="match status" value="1"/>
</dbReference>
<name>A0A2H2ZQ45_TRIPA</name>
<evidence type="ECO:0000256" key="2">
    <source>
        <dbReference type="ARBA" id="ARBA00006289"/>
    </source>
</evidence>
<evidence type="ECO:0000256" key="1">
    <source>
        <dbReference type="ARBA" id="ARBA00004496"/>
    </source>
</evidence>
<evidence type="ECO:0000313" key="7">
    <source>
        <dbReference type="Proteomes" id="UP000219286"/>
    </source>
</evidence>
<comment type="caution">
    <text evidence="6">The sequence shown here is derived from an EMBL/GenBank/DDBJ whole genome shotgun (WGS) entry which is preliminary data.</text>
</comment>
<feature type="domain" description="NAA35-like N-terminal" evidence="4">
    <location>
        <begin position="57"/>
        <end position="219"/>
    </location>
</feature>
<protein>
    <submittedName>
        <fullName evidence="6">Uncharacterized protein</fullName>
    </submittedName>
</protein>
<evidence type="ECO:0000259" key="5">
    <source>
        <dbReference type="Pfam" id="PF25789"/>
    </source>
</evidence>
<comment type="subcellular location">
    <subcellularLocation>
        <location evidence="1">Cytoplasm</location>
    </subcellularLocation>
</comment>
<gene>
    <name evidence="6" type="ORF">A9Z42_0076110</name>
</gene>
<dbReference type="AlphaFoldDB" id="A0A2H2ZQ45"/>
<dbReference type="Proteomes" id="UP000219286">
    <property type="component" value="Unassembled WGS sequence"/>
</dbReference>
<dbReference type="Pfam" id="PF25789">
    <property type="entry name" value="TPR_NAA35"/>
    <property type="match status" value="1"/>
</dbReference>
<dbReference type="PANTHER" id="PTHR21373:SF0">
    <property type="entry name" value="N-ALPHA-ACETYLTRANSFERASE 35, NATC AUXILIARY SUBUNIT"/>
    <property type="match status" value="1"/>
</dbReference>
<keyword evidence="7" id="KW-1185">Reference proteome</keyword>
<reference evidence="6 7" key="1">
    <citation type="journal article" date="2015" name="Genome Announc.">
        <title>Genome sequence and annotation of Trichoderma parareesei, the ancestor of the cellulase producer Trichoderma reesei.</title>
        <authorList>
            <person name="Yang D."/>
            <person name="Pomraning K."/>
            <person name="Kopchinskiy A."/>
            <person name="Karimi Aghcheh R."/>
            <person name="Atanasova L."/>
            <person name="Chenthamara K."/>
            <person name="Baker S.E."/>
            <person name="Zhang R."/>
            <person name="Shen Q."/>
            <person name="Freitag M."/>
            <person name="Kubicek C.P."/>
            <person name="Druzhinina I.S."/>
        </authorList>
    </citation>
    <scope>NUCLEOTIDE SEQUENCE [LARGE SCALE GENOMIC DNA]</scope>
    <source>
        <strain evidence="6 7">CBS 125925</strain>
    </source>
</reference>
<proteinExistence type="inferred from homology"/>
<dbReference type="InterPro" id="IPR057983">
    <property type="entry name" value="NAA35-like_N"/>
</dbReference>
<dbReference type="Pfam" id="PF04112">
    <property type="entry name" value="Mak10"/>
    <property type="match status" value="1"/>
</dbReference>
<organism evidence="6 7">
    <name type="scientific">Trichoderma parareesei</name>
    <name type="common">Filamentous fungus</name>
    <dbReference type="NCBI Taxonomy" id="858221"/>
    <lineage>
        <taxon>Eukaryota</taxon>
        <taxon>Fungi</taxon>
        <taxon>Dikarya</taxon>
        <taxon>Ascomycota</taxon>
        <taxon>Pezizomycotina</taxon>
        <taxon>Sordariomycetes</taxon>
        <taxon>Hypocreomycetidae</taxon>
        <taxon>Hypocreales</taxon>
        <taxon>Hypocreaceae</taxon>
        <taxon>Trichoderma</taxon>
    </lineage>
</organism>
<keyword evidence="3" id="KW-0963">Cytoplasm</keyword>
<dbReference type="EMBL" id="LFMI01000725">
    <property type="protein sequence ID" value="OTA06842.1"/>
    <property type="molecule type" value="Genomic_DNA"/>
</dbReference>
<accession>A0A2H2ZQ45</accession>
<feature type="domain" description="NAA35-like TPR repeats" evidence="5">
    <location>
        <begin position="338"/>
        <end position="723"/>
    </location>
</feature>
<evidence type="ECO:0000259" key="4">
    <source>
        <dbReference type="Pfam" id="PF04112"/>
    </source>
</evidence>
<comment type="similarity">
    <text evidence="2">Belongs to the MAK10 family.</text>
</comment>
<dbReference type="InterPro" id="IPR007244">
    <property type="entry name" value="Naa35_N"/>
</dbReference>
<dbReference type="GO" id="GO:0031417">
    <property type="term" value="C:NatC complex"/>
    <property type="evidence" value="ECO:0007669"/>
    <property type="project" value="InterPro"/>
</dbReference>
<evidence type="ECO:0000313" key="6">
    <source>
        <dbReference type="EMBL" id="OTA06842.1"/>
    </source>
</evidence>
<dbReference type="OrthoDB" id="269405at2759"/>
<sequence length="762" mass="85874">MADFGVGVPDGSAEIARLSLGQGSSPAETLAPSIRSEGIIAVDITAKFSDAVKTLEPGAIVKDGFFTLFDSVAALEIMDPKMDSGCAAAEAEVEQLYDVSRPLLPEEVLGIIDQLLCHEMSWHLGYPLSQTLFTSFYVEALSMPDPRSIQEATFIRGGGHDPNEQLMLQVLRAYCLGMLKSCGYVNERIKSEHYYEEEDFVTNTYNRTLLASLPTSAIQDNLLEAMAALRSQTSSIPEHLVEALLLRLKLRHIFLDAVECPKHMKEPELAKKPWKEGLAILPALKKTHSLASPVDEAFSAKLQRKLASTMPPRPIVQLDFDVAFGHLNSLFEDAMELINVLHYTDSQCLLTFVTTFQAKKPQPIVYVRTLLQTFLFDAMEVLGSMSIRQLLDDDFAILTMPAHQYLDRLNDEVEAVQDPRYAMAQQMELFRTRAAQPFLDILRTACQNRCRVRRTLCHLLRDWEALQLDAEEIDQILQVKAKEQPTMYRSSIGSGGVESYSLPLSSWTYLYKLRQMELIIQLGFELEIYQADEFAGMYWYLNYISKSRLHHTERIKMFVIKRVEEAQAQPMPSDHTVGTQLQRSLMYTRLSLLDAAVTWELSDSLSCLYTILNRLKLIKAPPRPYGTDELRYEIRMRPFAPVGLPVLPTFEEFTTGTTQPDTDMEELFEYAERAVEGAKRGFEALSKMTAEESFSVGSHQRWAEGAKNGLKSCIATKIAIAAVQKAVAKAADPDDLKLKVEVPTPERAYHAFWIVPKIVLLT</sequence>